<keyword evidence="10" id="KW-0812">Transmembrane</keyword>
<keyword evidence="10" id="KW-1133">Transmembrane helix</keyword>
<dbReference type="RefSeq" id="XP_011497032.1">
    <property type="nucleotide sequence ID" value="XM_011498730.1"/>
</dbReference>
<dbReference type="GO" id="GO:0005615">
    <property type="term" value="C:extracellular space"/>
    <property type="evidence" value="ECO:0007669"/>
    <property type="project" value="TreeGrafter"/>
</dbReference>
<dbReference type="GO" id="GO:0016971">
    <property type="term" value="F:flavin-dependent sulfhydryl oxidase activity"/>
    <property type="evidence" value="ECO:0007669"/>
    <property type="project" value="InterPro"/>
</dbReference>
<evidence type="ECO:0000313" key="14">
    <source>
        <dbReference type="RefSeq" id="XP_011497032.1"/>
    </source>
</evidence>
<proteinExistence type="inferred from homology"/>
<dbReference type="InterPro" id="IPR017905">
    <property type="entry name" value="ERV/ALR_sulphydryl_oxidase"/>
</dbReference>
<dbReference type="AlphaFoldDB" id="A0AAJ6YFC4"/>
<keyword evidence="3 10" id="KW-0285">Flavoprotein</keyword>
<dbReference type="SUPFAM" id="SSF69000">
    <property type="entry name" value="FAD-dependent thiol oxidase"/>
    <property type="match status" value="1"/>
</dbReference>
<evidence type="ECO:0000256" key="3">
    <source>
        <dbReference type="ARBA" id="ARBA00022630"/>
    </source>
</evidence>
<keyword evidence="5 10" id="KW-0274">FAD</keyword>
<dbReference type="GO" id="GO:0006457">
    <property type="term" value="P:protein folding"/>
    <property type="evidence" value="ECO:0007669"/>
    <property type="project" value="TreeGrafter"/>
</dbReference>
<evidence type="ECO:0000256" key="4">
    <source>
        <dbReference type="ARBA" id="ARBA00022729"/>
    </source>
</evidence>
<keyword evidence="7" id="KW-1015">Disulfide bond</keyword>
<dbReference type="GO" id="GO:0003756">
    <property type="term" value="F:protein disulfide isomerase activity"/>
    <property type="evidence" value="ECO:0007669"/>
    <property type="project" value="TreeGrafter"/>
</dbReference>
<reference evidence="14" key="1">
    <citation type="submission" date="2025-08" db="UniProtKB">
        <authorList>
            <consortium name="RefSeq"/>
        </authorList>
    </citation>
    <scope>IDENTIFICATION</scope>
</reference>
<feature type="transmembrane region" description="Helical" evidence="10">
    <location>
        <begin position="7"/>
        <end position="27"/>
    </location>
</feature>
<dbReference type="PANTHER" id="PTHR22897">
    <property type="entry name" value="QUIESCIN Q6-RELATED SULFHYDRYL OXIDASE"/>
    <property type="match status" value="1"/>
</dbReference>
<comment type="function">
    <text evidence="10">Catalyzes the oxidation of sulfhydryl groups in peptide and protein thiols to disulfides with the reduction of oxygen to hydrogen peroxide.</text>
</comment>
<dbReference type="FunFam" id="1.20.120.310:FF:000001">
    <property type="entry name" value="Sulfhydryl oxidase"/>
    <property type="match status" value="1"/>
</dbReference>
<comment type="catalytic activity">
    <reaction evidence="9 10">
        <text>2 R'C(R)SH + O2 = R'C(R)S-S(R)CR' + H2O2</text>
        <dbReference type="Rhea" id="RHEA:17357"/>
        <dbReference type="ChEBI" id="CHEBI:15379"/>
        <dbReference type="ChEBI" id="CHEBI:16240"/>
        <dbReference type="ChEBI" id="CHEBI:16520"/>
        <dbReference type="ChEBI" id="CHEBI:17412"/>
        <dbReference type="EC" id="1.8.3.2"/>
    </reaction>
</comment>
<name>A0AAJ6YFC4_9HYME</name>
<dbReference type="PROSITE" id="PS51352">
    <property type="entry name" value="THIOREDOXIN_2"/>
    <property type="match status" value="1"/>
</dbReference>
<feature type="transmembrane region" description="Helical" evidence="10">
    <location>
        <begin position="602"/>
        <end position="621"/>
    </location>
</feature>
<dbReference type="Pfam" id="PF04777">
    <property type="entry name" value="Evr1_Alr"/>
    <property type="match status" value="1"/>
</dbReference>
<evidence type="ECO:0000313" key="13">
    <source>
        <dbReference type="Proteomes" id="UP000695007"/>
    </source>
</evidence>
<keyword evidence="4" id="KW-0732">Signal</keyword>
<dbReference type="Pfam" id="PF18371">
    <property type="entry name" value="FAD_SOX"/>
    <property type="match status" value="1"/>
</dbReference>
<dbReference type="CDD" id="cd02992">
    <property type="entry name" value="PDI_a_QSOX"/>
    <property type="match status" value="1"/>
</dbReference>
<evidence type="ECO:0000256" key="2">
    <source>
        <dbReference type="ARBA" id="ARBA00006041"/>
    </source>
</evidence>
<dbReference type="EC" id="1.8.3.2" evidence="10"/>
<dbReference type="InterPro" id="IPR041269">
    <property type="entry name" value="QSOX_Trx1"/>
</dbReference>
<evidence type="ECO:0000256" key="10">
    <source>
        <dbReference type="RuleBase" id="RU371123"/>
    </source>
</evidence>
<dbReference type="PANTHER" id="PTHR22897:SF8">
    <property type="entry name" value="SULFHYDRYL OXIDASE"/>
    <property type="match status" value="1"/>
</dbReference>
<feature type="domain" description="Thioredoxin" evidence="12">
    <location>
        <begin position="30"/>
        <end position="168"/>
    </location>
</feature>
<dbReference type="SUPFAM" id="SSF52833">
    <property type="entry name" value="Thioredoxin-like"/>
    <property type="match status" value="1"/>
</dbReference>
<keyword evidence="8" id="KW-0325">Glycoprotein</keyword>
<dbReference type="Gene3D" id="1.20.120.1960">
    <property type="entry name" value="QSOX sulfhydryl oxidase domain"/>
    <property type="match status" value="1"/>
</dbReference>
<dbReference type="GO" id="GO:0000139">
    <property type="term" value="C:Golgi membrane"/>
    <property type="evidence" value="ECO:0007669"/>
    <property type="project" value="TreeGrafter"/>
</dbReference>
<comment type="cofactor">
    <cofactor evidence="1 10">
        <name>FAD</name>
        <dbReference type="ChEBI" id="CHEBI:57692"/>
    </cofactor>
</comment>
<evidence type="ECO:0000256" key="9">
    <source>
        <dbReference type="ARBA" id="ARBA00048864"/>
    </source>
</evidence>
<sequence>MEKQQQLLLEMLISYIILVLLVAVYGVSSTAVGQNDEETDLGENQGLYSANDLVIILNENNFKSSVYNSKRAWFVEFYNSWCGFCQRFAPVWKSLAKNIHGWKQIVSIAAINCANDDNNPLCREYEIMKYPTLKFFPINSNPDFLGLEIQEDKDEILSMQRLIDQLEKEQQEQRGGLRWPNIVPYRGTELDTLWLGAPRNVEYEILIFEKPNSYLGTEVILDLHRVDTIRIRRVTSENEFLCVTSKVTKFPSVLIFDRNKSQTFLKINAITRIGIREAILEFLKFKKVSADIGEDSIDERDEQYASKIIKNKSLAKEFNVKDKLYQLDLENTLYYSLNNEIPLSVNISGEKLKALKTYLNVLIEYFPVYLTKGKIYLQVLKEVVENKSNISGKEFREQVQVKEKKFTLANSGLKNWIGCKGSTPNFRGYPCGLWTLFHTLTTAAAEEIDDVHNNNLPVLQVIHGYVQNFFGCTDCVTHFQDMSKKRKLFEVHGGNESILWLWKAHNEVNERLTGDTTEDPEHKKIQYPSVENCPKCKLSNDKWDENEVLKYLKIKYSKTNIDFQGINDKLVQHKIDTIVLDSSLNHNKLSWDFTIFDISICVVLYIISAGILILVCIKFAFKKSHKKKILFQKLFGLV</sequence>
<dbReference type="InterPro" id="IPR036249">
    <property type="entry name" value="Thioredoxin-like_sf"/>
</dbReference>
<evidence type="ECO:0000256" key="8">
    <source>
        <dbReference type="ARBA" id="ARBA00023180"/>
    </source>
</evidence>
<evidence type="ECO:0000259" key="11">
    <source>
        <dbReference type="PROSITE" id="PS51324"/>
    </source>
</evidence>
<dbReference type="InterPro" id="IPR039798">
    <property type="entry name" value="Sulfhydryl_oxidase"/>
</dbReference>
<dbReference type="GeneID" id="105361522"/>
<organism evidence="13 14">
    <name type="scientific">Ceratosolen solmsi marchali</name>
    <dbReference type="NCBI Taxonomy" id="326594"/>
    <lineage>
        <taxon>Eukaryota</taxon>
        <taxon>Metazoa</taxon>
        <taxon>Ecdysozoa</taxon>
        <taxon>Arthropoda</taxon>
        <taxon>Hexapoda</taxon>
        <taxon>Insecta</taxon>
        <taxon>Pterygota</taxon>
        <taxon>Neoptera</taxon>
        <taxon>Endopterygota</taxon>
        <taxon>Hymenoptera</taxon>
        <taxon>Apocrita</taxon>
        <taxon>Proctotrupomorpha</taxon>
        <taxon>Chalcidoidea</taxon>
        <taxon>Agaonidae</taxon>
        <taxon>Agaoninae</taxon>
        <taxon>Ceratosolen</taxon>
    </lineage>
</organism>
<evidence type="ECO:0000256" key="6">
    <source>
        <dbReference type="ARBA" id="ARBA00023002"/>
    </source>
</evidence>
<protein>
    <recommendedName>
        <fullName evidence="10">Sulfhydryl oxidase</fullName>
        <ecNumber evidence="10">1.8.3.2</ecNumber>
    </recommendedName>
</protein>
<accession>A0AAJ6YFC4</accession>
<comment type="caution">
    <text evidence="10">Lacks conserved residue(s) required for the propagation of feature annotation.</text>
</comment>
<dbReference type="KEGG" id="csol:105361522"/>
<dbReference type="Pfam" id="PF18108">
    <property type="entry name" value="QSOX_Trx1"/>
    <property type="match status" value="1"/>
</dbReference>
<dbReference type="InterPro" id="IPR040986">
    <property type="entry name" value="QSOX_FAD-bd_dom"/>
</dbReference>
<evidence type="ECO:0000256" key="5">
    <source>
        <dbReference type="ARBA" id="ARBA00022827"/>
    </source>
</evidence>
<keyword evidence="10" id="KW-0472">Membrane</keyword>
<dbReference type="Pfam" id="PF00085">
    <property type="entry name" value="Thioredoxin"/>
    <property type="match status" value="1"/>
</dbReference>
<dbReference type="Proteomes" id="UP000695007">
    <property type="component" value="Unplaced"/>
</dbReference>
<comment type="similarity">
    <text evidence="2 10">Belongs to the quiescin-sulfhydryl oxidase (QSOX) family.</text>
</comment>
<evidence type="ECO:0000256" key="7">
    <source>
        <dbReference type="ARBA" id="ARBA00023157"/>
    </source>
</evidence>
<keyword evidence="6 10" id="KW-0560">Oxidoreductase</keyword>
<dbReference type="Gene3D" id="3.40.30.10">
    <property type="entry name" value="Glutaredoxin"/>
    <property type="match status" value="2"/>
</dbReference>
<dbReference type="InterPro" id="IPR013766">
    <property type="entry name" value="Thioredoxin_domain"/>
</dbReference>
<evidence type="ECO:0000259" key="12">
    <source>
        <dbReference type="PROSITE" id="PS51352"/>
    </source>
</evidence>
<keyword evidence="13" id="KW-1185">Reference proteome</keyword>
<dbReference type="PROSITE" id="PS51324">
    <property type="entry name" value="ERV_ALR"/>
    <property type="match status" value="1"/>
</dbReference>
<feature type="domain" description="ERV/ALR sulfhydryl oxidase" evidence="11">
    <location>
        <begin position="422"/>
        <end position="527"/>
    </location>
</feature>
<gene>
    <name evidence="14" type="primary">LOC105361522</name>
</gene>
<dbReference type="InterPro" id="IPR036774">
    <property type="entry name" value="ERV/ALR_sulphydryl_oxid_sf"/>
</dbReference>
<dbReference type="InterPro" id="IPR042568">
    <property type="entry name" value="QSOX_FAD-bd_sf"/>
</dbReference>
<dbReference type="Gene3D" id="1.20.120.310">
    <property type="entry name" value="ERV/ALR sulfhydryl oxidase domain"/>
    <property type="match status" value="1"/>
</dbReference>
<evidence type="ECO:0000256" key="1">
    <source>
        <dbReference type="ARBA" id="ARBA00001974"/>
    </source>
</evidence>
<dbReference type="FunFam" id="3.40.30.10:FF:000073">
    <property type="entry name" value="Sulfhydryl oxidase"/>
    <property type="match status" value="1"/>
</dbReference>